<dbReference type="NCBIfam" id="TIGR03943">
    <property type="entry name" value="TIGR03943 family putative permease subunit"/>
    <property type="match status" value="1"/>
</dbReference>
<evidence type="ECO:0000256" key="1">
    <source>
        <dbReference type="SAM" id="Phobius"/>
    </source>
</evidence>
<comment type="caution">
    <text evidence="4">The sequence shown here is derived from an EMBL/GenBank/DDBJ whole genome shotgun (WGS) entry which is preliminary data.</text>
</comment>
<reference evidence="4 5" key="1">
    <citation type="journal article" date="2023" name="Genome Announc.">
        <title>Pan-Genome Analyses of the Genus Cohnella and Proposal of the Novel Species Cohnella silvisoli sp. nov., Isolated from Forest Soil.</title>
        <authorList>
            <person name="Wang C."/>
            <person name="Mao L."/>
            <person name="Bao G."/>
            <person name="Zhu H."/>
        </authorList>
    </citation>
    <scope>NUCLEOTIDE SEQUENCE [LARGE SCALE GENOMIC DNA]</scope>
    <source>
        <strain evidence="4 5">NL03-T5-1</strain>
    </source>
</reference>
<dbReference type="InterPro" id="IPR048493">
    <property type="entry name" value="DUF1980_N"/>
</dbReference>
<dbReference type="PANTHER" id="PTHR40047">
    <property type="entry name" value="UPF0703 PROTEIN YCGQ"/>
    <property type="match status" value="1"/>
</dbReference>
<evidence type="ECO:0000313" key="4">
    <source>
        <dbReference type="EMBL" id="MEQ4487147.1"/>
    </source>
</evidence>
<dbReference type="EMBL" id="JASKHM010000030">
    <property type="protein sequence ID" value="MEQ4487147.1"/>
    <property type="molecule type" value="Genomic_DNA"/>
</dbReference>
<keyword evidence="1" id="KW-1133">Transmembrane helix</keyword>
<keyword evidence="1" id="KW-0472">Membrane</keyword>
<evidence type="ECO:0000259" key="3">
    <source>
        <dbReference type="Pfam" id="PF21537"/>
    </source>
</evidence>
<protein>
    <submittedName>
        <fullName evidence="4">TIGR03943 family protein</fullName>
    </submittedName>
</protein>
<evidence type="ECO:0000259" key="2">
    <source>
        <dbReference type="Pfam" id="PF09323"/>
    </source>
</evidence>
<dbReference type="InterPro" id="IPR015402">
    <property type="entry name" value="DUF1980"/>
</dbReference>
<proteinExistence type="predicted"/>
<dbReference type="PANTHER" id="PTHR40047:SF1">
    <property type="entry name" value="UPF0703 PROTEIN YCGQ"/>
    <property type="match status" value="1"/>
</dbReference>
<dbReference type="Proteomes" id="UP001493487">
    <property type="component" value="Unassembled WGS sequence"/>
</dbReference>
<feature type="domain" description="DUF1980" evidence="2">
    <location>
        <begin position="13"/>
        <end position="134"/>
    </location>
</feature>
<dbReference type="Pfam" id="PF09323">
    <property type="entry name" value="DUF1980"/>
    <property type="match status" value="1"/>
</dbReference>
<dbReference type="InterPro" id="IPR048447">
    <property type="entry name" value="DUF1980_C"/>
</dbReference>
<organism evidence="4 5">
    <name type="scientific">Cohnella silvisoli</name>
    <dbReference type="NCBI Taxonomy" id="2873699"/>
    <lineage>
        <taxon>Bacteria</taxon>
        <taxon>Bacillati</taxon>
        <taxon>Bacillota</taxon>
        <taxon>Bacilli</taxon>
        <taxon>Bacillales</taxon>
        <taxon>Paenibacillaceae</taxon>
        <taxon>Cohnella</taxon>
    </lineage>
</organism>
<feature type="transmembrane region" description="Helical" evidence="1">
    <location>
        <begin position="102"/>
        <end position="119"/>
    </location>
</feature>
<evidence type="ECO:0000313" key="5">
    <source>
        <dbReference type="Proteomes" id="UP001493487"/>
    </source>
</evidence>
<feature type="transmembrane region" description="Helical" evidence="1">
    <location>
        <begin position="42"/>
        <end position="63"/>
    </location>
</feature>
<name>A0ABV1L6K7_9BACL</name>
<keyword evidence="1" id="KW-0812">Transmembrane</keyword>
<sequence>MSRRSSELLHHLVRAVILTGFAGLMFNLMVSGDMLLYIAPHLMIYAQLATAFLVIATGFQYYIAVASMKRKVVVCNCDHEHGHNHSHDSDHNDSSRSSWRSSAVYVVFIVPLLFGAFLPNDALAGSLAQKKGMNLGRAAMVGKPSSADFVEIDGDEDPALKEQFKTNVYNKDYAKLGMLLYKQDLIEMKDDWFIEKLQALNTFVNNFQGKQIRISGFVYREEGLTGTQFIIGRMAMTHCIADISPYGIIAESLDAEQYANDTWITVTGTIGQAIYHEQTVIKLNIESIEPASPAKIPYVYPDWNFAAKL</sequence>
<keyword evidence="5" id="KW-1185">Reference proteome</keyword>
<gene>
    <name evidence="4" type="ORF">QJS35_32695</name>
</gene>
<dbReference type="InterPro" id="IPR052955">
    <property type="entry name" value="UPF0703_membrane_permease"/>
</dbReference>
<feature type="domain" description="DUF1980" evidence="3">
    <location>
        <begin position="164"/>
        <end position="301"/>
    </location>
</feature>
<dbReference type="Pfam" id="PF21537">
    <property type="entry name" value="DUF1980_C"/>
    <property type="match status" value="1"/>
</dbReference>
<accession>A0ABV1L6K7</accession>
<dbReference type="RefSeq" id="WP_232190252.1">
    <property type="nucleotide sequence ID" value="NZ_JAIOAP010000030.1"/>
</dbReference>
<feature type="transmembrane region" description="Helical" evidence="1">
    <location>
        <begin position="12"/>
        <end position="30"/>
    </location>
</feature>